<protein>
    <submittedName>
        <fullName evidence="1">DUF1365 domain-containing protein</fullName>
    </submittedName>
</protein>
<dbReference type="PANTHER" id="PTHR33973">
    <property type="entry name" value="OS07G0153300 PROTEIN"/>
    <property type="match status" value="1"/>
</dbReference>
<proteinExistence type="predicted"/>
<dbReference type="EMBL" id="JAENIJ010000010">
    <property type="protein sequence ID" value="MBK1882414.1"/>
    <property type="molecule type" value="Genomic_DNA"/>
</dbReference>
<dbReference type="AlphaFoldDB" id="A0A934SAN3"/>
<comment type="caution">
    <text evidence="1">The sequence shown here is derived from an EMBL/GenBank/DDBJ whole genome shotgun (WGS) entry which is preliminary data.</text>
</comment>
<accession>A0A934SAN3</accession>
<dbReference type="Proteomes" id="UP000603141">
    <property type="component" value="Unassembled WGS sequence"/>
</dbReference>
<dbReference type="PANTHER" id="PTHR33973:SF4">
    <property type="entry name" value="OS07G0153300 PROTEIN"/>
    <property type="match status" value="1"/>
</dbReference>
<keyword evidence="2" id="KW-1185">Reference proteome</keyword>
<dbReference type="InterPro" id="IPR010775">
    <property type="entry name" value="DUF1365"/>
</dbReference>
<organism evidence="1 2">
    <name type="scientific">Luteolibacter pohnpeiensis</name>
    <dbReference type="NCBI Taxonomy" id="454153"/>
    <lineage>
        <taxon>Bacteria</taxon>
        <taxon>Pseudomonadati</taxon>
        <taxon>Verrucomicrobiota</taxon>
        <taxon>Verrucomicrobiia</taxon>
        <taxon>Verrucomicrobiales</taxon>
        <taxon>Verrucomicrobiaceae</taxon>
        <taxon>Luteolibacter</taxon>
    </lineage>
</organism>
<name>A0A934SAN3_9BACT</name>
<evidence type="ECO:0000313" key="2">
    <source>
        <dbReference type="Proteomes" id="UP000603141"/>
    </source>
</evidence>
<gene>
    <name evidence="1" type="ORF">JIN85_08310</name>
</gene>
<dbReference type="RefSeq" id="WP_200269529.1">
    <property type="nucleotide sequence ID" value="NZ_JAENIJ010000010.1"/>
</dbReference>
<dbReference type="Pfam" id="PF07103">
    <property type="entry name" value="DUF1365"/>
    <property type="match status" value="1"/>
</dbReference>
<sequence>MNECLSRLYQCTVIHLRKRPKIHTFTYRVFMFSIDLDDLSHLSDRLKLFSHNRWNLFTIHDNDHINLGKPGGIRSNLLEWLKSIDFKTPENMKIRLVTFPRVFGYSFNPVSFYYLSRETGEPIGVVAEVVNTFREMKLYLIDRVNSEGVWCSKLPKNFYVSPFSNPGSMFDFKIGPLKDHWKVEINTYENDQQTLHSSISGNERDLSNFRLIYYAIKFPLLSFKIIGLIHWQAFLLWIKGLPYYRKSSMPDLQQDVLRPHKSINHSDS</sequence>
<evidence type="ECO:0000313" key="1">
    <source>
        <dbReference type="EMBL" id="MBK1882414.1"/>
    </source>
</evidence>
<reference evidence="1" key="1">
    <citation type="submission" date="2021-01" db="EMBL/GenBank/DDBJ databases">
        <title>Modified the classification status of verrucomicrobia.</title>
        <authorList>
            <person name="Feng X."/>
        </authorList>
    </citation>
    <scope>NUCLEOTIDE SEQUENCE</scope>
    <source>
        <strain evidence="1">KCTC 22041</strain>
    </source>
</reference>